<dbReference type="Proteomes" id="UP001141253">
    <property type="component" value="Chromosome 8"/>
</dbReference>
<feature type="coiled-coil region" evidence="1">
    <location>
        <begin position="91"/>
        <end position="118"/>
    </location>
</feature>
<sequence>MNSSAPDELNISQVRAESNSNTGNAPGMGLDSSSKIQLLENELAEALEANDMYKAQLKSLLTEEYKDPLNAPKKLSDEDIVVRGDGCEGKISSLQTELKDLQERYFDMSLKYAEVEAERAKLVLKLKTVSNGRRWFS</sequence>
<reference evidence="3" key="1">
    <citation type="submission" date="2022-10" db="EMBL/GenBank/DDBJ databases">
        <authorList>
            <person name="Hyden B.L."/>
            <person name="Feng K."/>
            <person name="Yates T."/>
            <person name="Jawdy S."/>
            <person name="Smart L.B."/>
            <person name="Muchero W."/>
        </authorList>
    </citation>
    <scope>NUCLEOTIDE SEQUENCE</scope>
    <source>
        <tissue evidence="3">Shoot tip</tissue>
    </source>
</reference>
<dbReference type="PANTHER" id="PTHR47270:SF13">
    <property type="entry name" value="HEAVY CHAIN-LIKE PROTEIN, PUTATIVE-RELATED"/>
    <property type="match status" value="1"/>
</dbReference>
<evidence type="ECO:0000256" key="2">
    <source>
        <dbReference type="SAM" id="MobiDB-lite"/>
    </source>
</evidence>
<name>A0ABQ9A576_9ROSI</name>
<accession>A0ABQ9A576</accession>
<evidence type="ECO:0000313" key="3">
    <source>
        <dbReference type="EMBL" id="KAJ6323062.1"/>
    </source>
</evidence>
<protein>
    <submittedName>
        <fullName evidence="3">Uncharacterized protein</fullName>
    </submittedName>
</protein>
<evidence type="ECO:0000313" key="4">
    <source>
        <dbReference type="Proteomes" id="UP001141253"/>
    </source>
</evidence>
<evidence type="ECO:0000256" key="1">
    <source>
        <dbReference type="SAM" id="Coils"/>
    </source>
</evidence>
<gene>
    <name evidence="3" type="ORF">OIU77_012817</name>
</gene>
<feature type="compositionally biased region" description="Polar residues" evidence="2">
    <location>
        <begin position="1"/>
        <end position="24"/>
    </location>
</feature>
<feature type="region of interest" description="Disordered" evidence="2">
    <location>
        <begin position="1"/>
        <end position="32"/>
    </location>
</feature>
<feature type="coiled-coil region" evidence="1">
    <location>
        <begin position="36"/>
        <end position="63"/>
    </location>
</feature>
<keyword evidence="4" id="KW-1185">Reference proteome</keyword>
<organism evidence="3 4">
    <name type="scientific">Salix suchowensis</name>
    <dbReference type="NCBI Taxonomy" id="1278906"/>
    <lineage>
        <taxon>Eukaryota</taxon>
        <taxon>Viridiplantae</taxon>
        <taxon>Streptophyta</taxon>
        <taxon>Embryophyta</taxon>
        <taxon>Tracheophyta</taxon>
        <taxon>Spermatophyta</taxon>
        <taxon>Magnoliopsida</taxon>
        <taxon>eudicotyledons</taxon>
        <taxon>Gunneridae</taxon>
        <taxon>Pentapetalae</taxon>
        <taxon>rosids</taxon>
        <taxon>fabids</taxon>
        <taxon>Malpighiales</taxon>
        <taxon>Salicaceae</taxon>
        <taxon>Saliceae</taxon>
        <taxon>Salix</taxon>
    </lineage>
</organism>
<reference evidence="3" key="2">
    <citation type="journal article" date="2023" name="Int. J. Mol. Sci.">
        <title>De Novo Assembly and Annotation of 11 Diverse Shrub Willow (Salix) Genomes Reveals Novel Gene Organization in Sex-Linked Regions.</title>
        <authorList>
            <person name="Hyden B."/>
            <person name="Feng K."/>
            <person name="Yates T.B."/>
            <person name="Jawdy S."/>
            <person name="Cereghino C."/>
            <person name="Smart L.B."/>
            <person name="Muchero W."/>
        </authorList>
    </citation>
    <scope>NUCLEOTIDE SEQUENCE</scope>
    <source>
        <tissue evidence="3">Shoot tip</tissue>
    </source>
</reference>
<comment type="caution">
    <text evidence="3">The sequence shown here is derived from an EMBL/GenBank/DDBJ whole genome shotgun (WGS) entry which is preliminary data.</text>
</comment>
<dbReference type="EMBL" id="JAPFFI010000023">
    <property type="protein sequence ID" value="KAJ6323062.1"/>
    <property type="molecule type" value="Genomic_DNA"/>
</dbReference>
<proteinExistence type="predicted"/>
<keyword evidence="1" id="KW-0175">Coiled coil</keyword>
<dbReference type="PANTHER" id="PTHR47270">
    <property type="entry name" value="PROTEIN MLP1-LIKE"/>
    <property type="match status" value="1"/>
</dbReference>